<sequence length="149" mass="16475">MSRPAKHTIKQLRWIALGGVLTYYTEVVHHLRALIDSRDGLEASWPWSRIGGWASAALGGMTVVLFLYLLLLPKLLGRGVEYSPTQYRNNDRMKVVIPVLTATIFFGWSTLVTSLYLFSPLGFILSVLASSGLYILSFGVIGVLPFVSS</sequence>
<feature type="transmembrane region" description="Helical" evidence="1">
    <location>
        <begin position="51"/>
        <end position="72"/>
    </location>
</feature>
<keyword evidence="1" id="KW-1133">Transmembrane helix</keyword>
<organism evidence="2 3">
    <name type="scientific">Serendipita vermifera MAFF 305830</name>
    <dbReference type="NCBI Taxonomy" id="933852"/>
    <lineage>
        <taxon>Eukaryota</taxon>
        <taxon>Fungi</taxon>
        <taxon>Dikarya</taxon>
        <taxon>Basidiomycota</taxon>
        <taxon>Agaricomycotina</taxon>
        <taxon>Agaricomycetes</taxon>
        <taxon>Sebacinales</taxon>
        <taxon>Serendipitaceae</taxon>
        <taxon>Serendipita</taxon>
    </lineage>
</organism>
<dbReference type="OrthoDB" id="3187264at2759"/>
<keyword evidence="1" id="KW-0812">Transmembrane</keyword>
<reference evidence="3" key="2">
    <citation type="submission" date="2015-01" db="EMBL/GenBank/DDBJ databases">
        <title>Evolutionary Origins and Diversification of the Mycorrhizal Mutualists.</title>
        <authorList>
            <consortium name="DOE Joint Genome Institute"/>
            <consortium name="Mycorrhizal Genomics Consortium"/>
            <person name="Kohler A."/>
            <person name="Kuo A."/>
            <person name="Nagy L.G."/>
            <person name="Floudas D."/>
            <person name="Copeland A."/>
            <person name="Barry K.W."/>
            <person name="Cichocki N."/>
            <person name="Veneault-Fourrey C."/>
            <person name="LaButti K."/>
            <person name="Lindquist E.A."/>
            <person name="Lipzen A."/>
            <person name="Lundell T."/>
            <person name="Morin E."/>
            <person name="Murat C."/>
            <person name="Riley R."/>
            <person name="Ohm R."/>
            <person name="Sun H."/>
            <person name="Tunlid A."/>
            <person name="Henrissat B."/>
            <person name="Grigoriev I.V."/>
            <person name="Hibbett D.S."/>
            <person name="Martin F."/>
        </authorList>
    </citation>
    <scope>NUCLEOTIDE SEQUENCE [LARGE SCALE GENOMIC DNA]</scope>
    <source>
        <strain evidence="3">MAFF 305830</strain>
    </source>
</reference>
<accession>A0A0C3AYS2</accession>
<protein>
    <submittedName>
        <fullName evidence="2">Uncharacterized protein</fullName>
    </submittedName>
</protein>
<dbReference type="HOGENOM" id="CLU_122015_0_0_1"/>
<dbReference type="Pfam" id="PF20479">
    <property type="entry name" value="TMEM128"/>
    <property type="match status" value="1"/>
</dbReference>
<reference evidence="2 3" key="1">
    <citation type="submission" date="2014-04" db="EMBL/GenBank/DDBJ databases">
        <authorList>
            <consortium name="DOE Joint Genome Institute"/>
            <person name="Kuo A."/>
            <person name="Zuccaro A."/>
            <person name="Kohler A."/>
            <person name="Nagy L.G."/>
            <person name="Floudas D."/>
            <person name="Copeland A."/>
            <person name="Barry K.W."/>
            <person name="Cichocki N."/>
            <person name="Veneault-Fourrey C."/>
            <person name="LaButti K."/>
            <person name="Lindquist E.A."/>
            <person name="Lipzen A."/>
            <person name="Lundell T."/>
            <person name="Morin E."/>
            <person name="Murat C."/>
            <person name="Sun H."/>
            <person name="Tunlid A."/>
            <person name="Henrissat B."/>
            <person name="Grigoriev I.V."/>
            <person name="Hibbett D.S."/>
            <person name="Martin F."/>
            <person name="Nordberg H.P."/>
            <person name="Cantor M.N."/>
            <person name="Hua S.X."/>
        </authorList>
    </citation>
    <scope>NUCLEOTIDE SEQUENCE [LARGE SCALE GENOMIC DNA]</scope>
    <source>
        <strain evidence="2 3">MAFF 305830</strain>
    </source>
</reference>
<dbReference type="InterPro" id="IPR033579">
    <property type="entry name" value="TMEM128"/>
</dbReference>
<dbReference type="Proteomes" id="UP000054097">
    <property type="component" value="Unassembled WGS sequence"/>
</dbReference>
<proteinExistence type="predicted"/>
<gene>
    <name evidence="2" type="ORF">M408DRAFT_331789</name>
</gene>
<feature type="transmembrane region" description="Helical" evidence="1">
    <location>
        <begin position="93"/>
        <end position="117"/>
    </location>
</feature>
<keyword evidence="3" id="KW-1185">Reference proteome</keyword>
<keyword evidence="1" id="KW-0472">Membrane</keyword>
<evidence type="ECO:0000313" key="2">
    <source>
        <dbReference type="EMBL" id="KIM24421.1"/>
    </source>
</evidence>
<dbReference type="AlphaFoldDB" id="A0A0C3AYS2"/>
<feature type="transmembrane region" description="Helical" evidence="1">
    <location>
        <begin position="123"/>
        <end position="147"/>
    </location>
</feature>
<name>A0A0C3AYS2_SERVB</name>
<evidence type="ECO:0000256" key="1">
    <source>
        <dbReference type="SAM" id="Phobius"/>
    </source>
</evidence>
<feature type="transmembrane region" description="Helical" evidence="1">
    <location>
        <begin position="12"/>
        <end position="31"/>
    </location>
</feature>
<dbReference type="EMBL" id="KN824324">
    <property type="protein sequence ID" value="KIM24421.1"/>
    <property type="molecule type" value="Genomic_DNA"/>
</dbReference>
<evidence type="ECO:0000313" key="3">
    <source>
        <dbReference type="Proteomes" id="UP000054097"/>
    </source>
</evidence>